<evidence type="ECO:0008006" key="3">
    <source>
        <dbReference type="Google" id="ProtNLM"/>
    </source>
</evidence>
<dbReference type="Gene3D" id="1.25.40.10">
    <property type="entry name" value="Tetratricopeptide repeat domain"/>
    <property type="match status" value="1"/>
</dbReference>
<proteinExistence type="predicted"/>
<dbReference type="SUPFAM" id="SSF48452">
    <property type="entry name" value="TPR-like"/>
    <property type="match status" value="1"/>
</dbReference>
<dbReference type="InterPro" id="IPR011990">
    <property type="entry name" value="TPR-like_helical_dom_sf"/>
</dbReference>
<organism evidence="1 2">
    <name type="scientific">Blastomyces percursus</name>
    <dbReference type="NCBI Taxonomy" id="1658174"/>
    <lineage>
        <taxon>Eukaryota</taxon>
        <taxon>Fungi</taxon>
        <taxon>Dikarya</taxon>
        <taxon>Ascomycota</taxon>
        <taxon>Pezizomycotina</taxon>
        <taxon>Eurotiomycetes</taxon>
        <taxon>Eurotiomycetidae</taxon>
        <taxon>Onygenales</taxon>
        <taxon>Ajellomycetaceae</taxon>
        <taxon>Blastomyces</taxon>
    </lineage>
</organism>
<keyword evidence="2" id="KW-1185">Reference proteome</keyword>
<dbReference type="EMBL" id="LGTZ01002297">
    <property type="protein sequence ID" value="OJD15768.1"/>
    <property type="molecule type" value="Genomic_DNA"/>
</dbReference>
<comment type="caution">
    <text evidence="1">The sequence shown here is derived from an EMBL/GenBank/DDBJ whole genome shotgun (WGS) entry which is preliminary data.</text>
</comment>
<evidence type="ECO:0000313" key="1">
    <source>
        <dbReference type="EMBL" id="OJD15768.1"/>
    </source>
</evidence>
<reference evidence="1 2" key="1">
    <citation type="submission" date="2015-08" db="EMBL/GenBank/DDBJ databases">
        <title>Emmonsia species relationships and genome sequence.</title>
        <authorList>
            <person name="Cuomo C.A."/>
            <person name="Schwartz I.S."/>
            <person name="Kenyon C."/>
            <person name="De Hoog G.S."/>
            <person name="Govender N.P."/>
            <person name="Botha A."/>
            <person name="Moreno L."/>
            <person name="De Vries M."/>
            <person name="Munoz J.F."/>
            <person name="Stielow J.B."/>
        </authorList>
    </citation>
    <scope>NUCLEOTIDE SEQUENCE [LARGE SCALE GENOMIC DNA]</scope>
    <source>
        <strain evidence="1 2">EI222</strain>
    </source>
</reference>
<accession>A0A1J9PH68</accession>
<evidence type="ECO:0000313" key="2">
    <source>
        <dbReference type="Proteomes" id="UP000242791"/>
    </source>
</evidence>
<dbReference type="VEuPathDB" id="FungiDB:ACJ73_08947"/>
<dbReference type="Proteomes" id="UP000242791">
    <property type="component" value="Unassembled WGS sequence"/>
</dbReference>
<dbReference type="AlphaFoldDB" id="A0A1J9PH68"/>
<gene>
    <name evidence="1" type="ORF">ACJ73_08947</name>
</gene>
<protein>
    <recommendedName>
        <fullName evidence="3">Kinesin light chain</fullName>
    </recommendedName>
</protein>
<sequence length="220" mass="24690">MPCVAWRSCWFYTMDLSGVLKKSLAYSIPLSVGTTIPSLARYPASENPKPEGIASPESRRLRRGAGAVSSMRGQLRQSARGEQPIRLDVMMQVAKLHHQRGEWDEVLKLYNTSIELYLQHLGTGHDDTLYLLGLAGSLKEDMGDHQGACEAYRLRKGTKRSTALQAPISFVNYGDFKRFMCGLVEVRILGVLSGRFQMVLRVLVNLDRGSWWNIGSWESV</sequence>
<name>A0A1J9PH68_9EURO</name>